<comment type="caution">
    <text evidence="1">The sequence shown here is derived from an EMBL/GenBank/DDBJ whole genome shotgun (WGS) entry which is preliminary data.</text>
</comment>
<dbReference type="EMBL" id="CAWUFR010000550">
    <property type="protein sequence ID" value="CAK6979118.1"/>
    <property type="molecule type" value="Genomic_DNA"/>
</dbReference>
<sequence>TDRVLHAALDGRYLIPGKPRRHEEAFLPPPALLCVCLLCPAQRYFNPPATDLTPAPPRLSAAL</sequence>
<feature type="non-terminal residue" evidence="1">
    <location>
        <position position="1"/>
    </location>
</feature>
<accession>A0AAV1Q523</accession>
<dbReference type="AlphaFoldDB" id="A0AAV1Q523"/>
<organism evidence="1 2">
    <name type="scientific">Scomber scombrus</name>
    <name type="common">Atlantic mackerel</name>
    <name type="synonym">Scomber vernalis</name>
    <dbReference type="NCBI Taxonomy" id="13677"/>
    <lineage>
        <taxon>Eukaryota</taxon>
        <taxon>Metazoa</taxon>
        <taxon>Chordata</taxon>
        <taxon>Craniata</taxon>
        <taxon>Vertebrata</taxon>
        <taxon>Euteleostomi</taxon>
        <taxon>Actinopterygii</taxon>
        <taxon>Neopterygii</taxon>
        <taxon>Teleostei</taxon>
        <taxon>Neoteleostei</taxon>
        <taxon>Acanthomorphata</taxon>
        <taxon>Pelagiaria</taxon>
        <taxon>Scombriformes</taxon>
        <taxon>Scombridae</taxon>
        <taxon>Scomber</taxon>
    </lineage>
</organism>
<dbReference type="Proteomes" id="UP001314229">
    <property type="component" value="Unassembled WGS sequence"/>
</dbReference>
<name>A0AAV1Q523_SCOSC</name>
<gene>
    <name evidence="1" type="ORF">FSCOSCO3_A022336</name>
</gene>
<evidence type="ECO:0000313" key="1">
    <source>
        <dbReference type="EMBL" id="CAK6979118.1"/>
    </source>
</evidence>
<keyword evidence="2" id="KW-1185">Reference proteome</keyword>
<evidence type="ECO:0000313" key="2">
    <source>
        <dbReference type="Proteomes" id="UP001314229"/>
    </source>
</evidence>
<protein>
    <submittedName>
        <fullName evidence="1">Uncharacterized protein</fullName>
    </submittedName>
</protein>
<proteinExistence type="predicted"/>
<reference evidence="1 2" key="1">
    <citation type="submission" date="2024-01" db="EMBL/GenBank/DDBJ databases">
        <authorList>
            <person name="Alioto T."/>
            <person name="Alioto T."/>
            <person name="Gomez Garrido J."/>
        </authorList>
    </citation>
    <scope>NUCLEOTIDE SEQUENCE [LARGE SCALE GENOMIC DNA]</scope>
</reference>